<dbReference type="Proteomes" id="UP000792457">
    <property type="component" value="Unassembled WGS sequence"/>
</dbReference>
<evidence type="ECO:0000256" key="2">
    <source>
        <dbReference type="ARBA" id="ARBA00022692"/>
    </source>
</evidence>
<comment type="caution">
    <text evidence="5">The sequence shown here is derived from an EMBL/GenBank/DDBJ whole genome shotgun (WGS) entry which is preliminary data.</text>
</comment>
<proteinExistence type="predicted"/>
<reference evidence="5" key="1">
    <citation type="submission" date="2013-04" db="EMBL/GenBank/DDBJ databases">
        <authorList>
            <person name="Qu J."/>
            <person name="Murali S.C."/>
            <person name="Bandaranaike D."/>
            <person name="Bellair M."/>
            <person name="Blankenburg K."/>
            <person name="Chao H."/>
            <person name="Dinh H."/>
            <person name="Doddapaneni H."/>
            <person name="Downs B."/>
            <person name="Dugan-Rocha S."/>
            <person name="Elkadiri S."/>
            <person name="Gnanaolivu R.D."/>
            <person name="Hernandez B."/>
            <person name="Javaid M."/>
            <person name="Jayaseelan J.C."/>
            <person name="Lee S."/>
            <person name="Li M."/>
            <person name="Ming W."/>
            <person name="Munidasa M."/>
            <person name="Muniz J."/>
            <person name="Nguyen L."/>
            <person name="Ongeri F."/>
            <person name="Osuji N."/>
            <person name="Pu L.-L."/>
            <person name="Puazo M."/>
            <person name="Qu C."/>
            <person name="Quiroz J."/>
            <person name="Raj R."/>
            <person name="Weissenberger G."/>
            <person name="Xin Y."/>
            <person name="Zou X."/>
            <person name="Han Y."/>
            <person name="Richards S."/>
            <person name="Worley K."/>
            <person name="Muzny D."/>
            <person name="Gibbs R."/>
        </authorList>
    </citation>
    <scope>NUCLEOTIDE SEQUENCE</scope>
    <source>
        <strain evidence="5">Sampled in the wild</strain>
    </source>
</reference>
<name>A0A8K0KQL2_LADFU</name>
<dbReference type="GO" id="GO:0005783">
    <property type="term" value="C:endoplasmic reticulum"/>
    <property type="evidence" value="ECO:0007669"/>
    <property type="project" value="TreeGrafter"/>
</dbReference>
<protein>
    <submittedName>
        <fullName evidence="5">Uncharacterized protein</fullName>
    </submittedName>
</protein>
<comment type="subcellular location">
    <subcellularLocation>
        <location evidence="1">Membrane</location>
        <topology evidence="1">Single-pass membrane protein</topology>
    </subcellularLocation>
</comment>
<evidence type="ECO:0000313" key="6">
    <source>
        <dbReference type="Proteomes" id="UP000792457"/>
    </source>
</evidence>
<sequence length="123" mass="14562">MKKAPVVFVYKEQTYYFFDGDDLEAKRFARALEDKSIGKGKSSDREEDTEEILDGTLQDWVNKERFETFMKVTRGNINQVLQTGKYLVLAVLQENKLQDIPSDMLQFREMVESVIRKNRDRYH</sequence>
<dbReference type="EMBL" id="KZ309802">
    <property type="protein sequence ID" value="KAG8239679.1"/>
    <property type="molecule type" value="Genomic_DNA"/>
</dbReference>
<dbReference type="PANTHER" id="PTHR46426">
    <property type="entry name" value="PROTEIN DISULFIDE-ISOMERASE TMX3"/>
    <property type="match status" value="1"/>
</dbReference>
<dbReference type="AlphaFoldDB" id="A0A8K0KQL2"/>
<evidence type="ECO:0000313" key="5">
    <source>
        <dbReference type="EMBL" id="KAG8239679.1"/>
    </source>
</evidence>
<keyword evidence="3" id="KW-1133">Transmembrane helix</keyword>
<dbReference type="OrthoDB" id="74910at2759"/>
<keyword evidence="6" id="KW-1185">Reference proteome</keyword>
<organism evidence="5 6">
    <name type="scientific">Ladona fulva</name>
    <name type="common">Scarce chaser dragonfly</name>
    <name type="synonym">Libellula fulva</name>
    <dbReference type="NCBI Taxonomy" id="123851"/>
    <lineage>
        <taxon>Eukaryota</taxon>
        <taxon>Metazoa</taxon>
        <taxon>Ecdysozoa</taxon>
        <taxon>Arthropoda</taxon>
        <taxon>Hexapoda</taxon>
        <taxon>Insecta</taxon>
        <taxon>Pterygota</taxon>
        <taxon>Palaeoptera</taxon>
        <taxon>Odonata</taxon>
        <taxon>Epiprocta</taxon>
        <taxon>Anisoptera</taxon>
        <taxon>Libelluloidea</taxon>
        <taxon>Libellulidae</taxon>
        <taxon>Ladona</taxon>
    </lineage>
</organism>
<reference evidence="5" key="2">
    <citation type="submission" date="2017-10" db="EMBL/GenBank/DDBJ databases">
        <title>Ladona fulva Genome sequencing and assembly.</title>
        <authorList>
            <person name="Murali S."/>
            <person name="Richards S."/>
            <person name="Bandaranaike D."/>
            <person name="Bellair M."/>
            <person name="Blankenburg K."/>
            <person name="Chao H."/>
            <person name="Dinh H."/>
            <person name="Doddapaneni H."/>
            <person name="Dugan-Rocha S."/>
            <person name="Elkadiri S."/>
            <person name="Gnanaolivu R."/>
            <person name="Hernandez B."/>
            <person name="Skinner E."/>
            <person name="Javaid M."/>
            <person name="Lee S."/>
            <person name="Li M."/>
            <person name="Ming W."/>
            <person name="Munidasa M."/>
            <person name="Muniz J."/>
            <person name="Nguyen L."/>
            <person name="Hughes D."/>
            <person name="Osuji N."/>
            <person name="Pu L.-L."/>
            <person name="Puazo M."/>
            <person name="Qu C."/>
            <person name="Quiroz J."/>
            <person name="Raj R."/>
            <person name="Weissenberger G."/>
            <person name="Xin Y."/>
            <person name="Zou X."/>
            <person name="Han Y."/>
            <person name="Worley K."/>
            <person name="Muzny D."/>
            <person name="Gibbs R."/>
        </authorList>
    </citation>
    <scope>NUCLEOTIDE SEQUENCE</scope>
    <source>
        <strain evidence="5">Sampled in the wild</strain>
    </source>
</reference>
<gene>
    <name evidence="5" type="ORF">J437_LFUL017232</name>
</gene>
<evidence type="ECO:0000256" key="4">
    <source>
        <dbReference type="ARBA" id="ARBA00023136"/>
    </source>
</evidence>
<keyword evidence="4" id="KW-0472">Membrane</keyword>
<evidence type="ECO:0000256" key="3">
    <source>
        <dbReference type="ARBA" id="ARBA00022989"/>
    </source>
</evidence>
<keyword evidence="2" id="KW-0812">Transmembrane</keyword>
<evidence type="ECO:0000256" key="1">
    <source>
        <dbReference type="ARBA" id="ARBA00004167"/>
    </source>
</evidence>
<accession>A0A8K0KQL2</accession>
<dbReference type="PANTHER" id="PTHR46426:SF1">
    <property type="entry name" value="PROTEIN DISULFIDE-ISOMERASE TMX3"/>
    <property type="match status" value="1"/>
</dbReference>
<dbReference type="InterPro" id="IPR052250">
    <property type="entry name" value="PDI_TMX3"/>
</dbReference>
<dbReference type="GO" id="GO:0016020">
    <property type="term" value="C:membrane"/>
    <property type="evidence" value="ECO:0007669"/>
    <property type="project" value="UniProtKB-SubCell"/>
</dbReference>
<feature type="non-terminal residue" evidence="5">
    <location>
        <position position="1"/>
    </location>
</feature>